<protein>
    <submittedName>
        <fullName evidence="2">Uncharacterized protein</fullName>
    </submittedName>
</protein>
<dbReference type="AlphaFoldDB" id="A0A4Z2HZN0"/>
<sequence length="135" mass="15288">MLYIKSRGEHLGTQSELHQSPPASRGKAAFPPTQSAIKGRKKRTFEFFGINQEKLEPNVQQEEYDPESLNVSSNKPIDLLDEQVAAVDGRFSRLRYVTAVTTPRHFPATFINSIKLFPKDRVRSEGLTRDTSIVE</sequence>
<reference evidence="2 3" key="1">
    <citation type="submission" date="2019-03" db="EMBL/GenBank/DDBJ databases">
        <title>First draft genome of Liparis tanakae, snailfish: a comprehensive survey of snailfish specific genes.</title>
        <authorList>
            <person name="Kim W."/>
            <person name="Song I."/>
            <person name="Jeong J.-H."/>
            <person name="Kim D."/>
            <person name="Kim S."/>
            <person name="Ryu S."/>
            <person name="Song J.Y."/>
            <person name="Lee S.K."/>
        </authorList>
    </citation>
    <scope>NUCLEOTIDE SEQUENCE [LARGE SCALE GENOMIC DNA]</scope>
    <source>
        <tissue evidence="2">Muscle</tissue>
    </source>
</reference>
<evidence type="ECO:0000313" key="3">
    <source>
        <dbReference type="Proteomes" id="UP000314294"/>
    </source>
</evidence>
<evidence type="ECO:0000256" key="1">
    <source>
        <dbReference type="SAM" id="MobiDB-lite"/>
    </source>
</evidence>
<dbReference type="Proteomes" id="UP000314294">
    <property type="component" value="Unassembled WGS sequence"/>
</dbReference>
<feature type="compositionally biased region" description="Basic and acidic residues" evidence="1">
    <location>
        <begin position="1"/>
        <end position="10"/>
    </location>
</feature>
<feature type="region of interest" description="Disordered" evidence="1">
    <location>
        <begin position="1"/>
        <end position="35"/>
    </location>
</feature>
<keyword evidence="3" id="KW-1185">Reference proteome</keyword>
<accession>A0A4Z2HZN0</accession>
<evidence type="ECO:0000313" key="2">
    <source>
        <dbReference type="EMBL" id="TNN70423.1"/>
    </source>
</evidence>
<feature type="compositionally biased region" description="Polar residues" evidence="1">
    <location>
        <begin position="12"/>
        <end position="22"/>
    </location>
</feature>
<organism evidence="2 3">
    <name type="scientific">Liparis tanakae</name>
    <name type="common">Tanaka's snailfish</name>
    <dbReference type="NCBI Taxonomy" id="230148"/>
    <lineage>
        <taxon>Eukaryota</taxon>
        <taxon>Metazoa</taxon>
        <taxon>Chordata</taxon>
        <taxon>Craniata</taxon>
        <taxon>Vertebrata</taxon>
        <taxon>Euteleostomi</taxon>
        <taxon>Actinopterygii</taxon>
        <taxon>Neopterygii</taxon>
        <taxon>Teleostei</taxon>
        <taxon>Neoteleostei</taxon>
        <taxon>Acanthomorphata</taxon>
        <taxon>Eupercaria</taxon>
        <taxon>Perciformes</taxon>
        <taxon>Cottioidei</taxon>
        <taxon>Cottales</taxon>
        <taxon>Liparidae</taxon>
        <taxon>Liparis</taxon>
    </lineage>
</organism>
<proteinExistence type="predicted"/>
<dbReference type="EMBL" id="SRLO01000163">
    <property type="protein sequence ID" value="TNN70423.1"/>
    <property type="molecule type" value="Genomic_DNA"/>
</dbReference>
<comment type="caution">
    <text evidence="2">The sequence shown here is derived from an EMBL/GenBank/DDBJ whole genome shotgun (WGS) entry which is preliminary data.</text>
</comment>
<gene>
    <name evidence="2" type="ORF">EYF80_019300</name>
</gene>
<name>A0A4Z2HZN0_9TELE</name>